<evidence type="ECO:0000256" key="3">
    <source>
        <dbReference type="ARBA" id="ARBA00012043"/>
    </source>
</evidence>
<dbReference type="SUPFAM" id="SSF51366">
    <property type="entry name" value="Ribulose-phoshate binding barrel"/>
    <property type="match status" value="1"/>
</dbReference>
<evidence type="ECO:0000313" key="10">
    <source>
        <dbReference type="EMBL" id="MFC5914495.1"/>
    </source>
</evidence>
<evidence type="ECO:0000256" key="8">
    <source>
        <dbReference type="ARBA" id="ARBA00049047"/>
    </source>
</evidence>
<comment type="subunit">
    <text evidence="2">Tetramer of two alpha and two beta chains.</text>
</comment>
<evidence type="ECO:0000256" key="1">
    <source>
        <dbReference type="ARBA" id="ARBA00004733"/>
    </source>
</evidence>
<dbReference type="EMBL" id="JBHSPU010000013">
    <property type="protein sequence ID" value="MFC5914495.1"/>
    <property type="molecule type" value="Genomic_DNA"/>
</dbReference>
<keyword evidence="11" id="KW-1185">Reference proteome</keyword>
<organism evidence="10 11">
    <name type="scientific">Streptomyces pulveraceus</name>
    <dbReference type="NCBI Taxonomy" id="68258"/>
    <lineage>
        <taxon>Bacteria</taxon>
        <taxon>Bacillati</taxon>
        <taxon>Actinomycetota</taxon>
        <taxon>Actinomycetes</taxon>
        <taxon>Kitasatosporales</taxon>
        <taxon>Streptomycetaceae</taxon>
        <taxon>Streptomyces</taxon>
    </lineage>
</organism>
<dbReference type="Pfam" id="PF00290">
    <property type="entry name" value="Trp_syntA"/>
    <property type="match status" value="1"/>
</dbReference>
<evidence type="ECO:0000256" key="6">
    <source>
        <dbReference type="ARBA" id="ARBA00023141"/>
    </source>
</evidence>
<evidence type="ECO:0000256" key="2">
    <source>
        <dbReference type="ARBA" id="ARBA00011270"/>
    </source>
</evidence>
<accession>A0ABW1GI40</accession>
<evidence type="ECO:0000313" key="11">
    <source>
        <dbReference type="Proteomes" id="UP001596200"/>
    </source>
</evidence>
<dbReference type="PANTHER" id="PTHR43406">
    <property type="entry name" value="TRYPTOPHAN SYNTHASE, ALPHA CHAIN"/>
    <property type="match status" value="1"/>
</dbReference>
<evidence type="ECO:0000256" key="7">
    <source>
        <dbReference type="ARBA" id="ARBA00023239"/>
    </source>
</evidence>
<dbReference type="InterPro" id="IPR013785">
    <property type="entry name" value="Aldolase_TIM"/>
</dbReference>
<comment type="pathway">
    <text evidence="1">Amino-acid biosynthesis; L-tryptophan biosynthesis; L-tryptophan from chorismate: step 5/5.</text>
</comment>
<evidence type="ECO:0000256" key="9">
    <source>
        <dbReference type="RuleBase" id="RU003662"/>
    </source>
</evidence>
<proteinExistence type="inferred from homology"/>
<dbReference type="Gene3D" id="3.20.20.70">
    <property type="entry name" value="Aldolase class I"/>
    <property type="match status" value="1"/>
</dbReference>
<dbReference type="InterPro" id="IPR011060">
    <property type="entry name" value="RibuloseP-bd_barrel"/>
</dbReference>
<dbReference type="NCBIfam" id="TIGR00262">
    <property type="entry name" value="trpA"/>
    <property type="match status" value="1"/>
</dbReference>
<dbReference type="PANTHER" id="PTHR43406:SF1">
    <property type="entry name" value="TRYPTOPHAN SYNTHASE ALPHA CHAIN, CHLOROPLASTIC"/>
    <property type="match status" value="1"/>
</dbReference>
<gene>
    <name evidence="10" type="primary">trpA</name>
    <name evidence="10" type="ORF">ACFP1B_13785</name>
</gene>
<keyword evidence="4" id="KW-0028">Amino-acid biosynthesis</keyword>
<name>A0ABW1GI40_9ACTN</name>
<protein>
    <recommendedName>
        <fullName evidence="3">tryptophan synthase</fullName>
        <ecNumber evidence="3">4.2.1.20</ecNumber>
    </recommendedName>
</protein>
<keyword evidence="6" id="KW-0057">Aromatic amino acid biosynthesis</keyword>
<comment type="caution">
    <text evidence="10">The sequence shown here is derived from an EMBL/GenBank/DDBJ whole genome shotgun (WGS) entry which is preliminary data.</text>
</comment>
<dbReference type="Proteomes" id="UP001596200">
    <property type="component" value="Unassembled WGS sequence"/>
</dbReference>
<keyword evidence="7 10" id="KW-0456">Lyase</keyword>
<comment type="catalytic activity">
    <reaction evidence="8">
        <text>(1S,2R)-1-C-(indol-3-yl)glycerol 3-phosphate + L-serine = D-glyceraldehyde 3-phosphate + L-tryptophan + H2O</text>
        <dbReference type="Rhea" id="RHEA:10532"/>
        <dbReference type="ChEBI" id="CHEBI:15377"/>
        <dbReference type="ChEBI" id="CHEBI:33384"/>
        <dbReference type="ChEBI" id="CHEBI:57912"/>
        <dbReference type="ChEBI" id="CHEBI:58866"/>
        <dbReference type="ChEBI" id="CHEBI:59776"/>
        <dbReference type="EC" id="4.2.1.20"/>
    </reaction>
</comment>
<dbReference type="CDD" id="cd04724">
    <property type="entry name" value="Tryptophan_synthase_alpha"/>
    <property type="match status" value="1"/>
</dbReference>
<sequence>MSLLPTRTSLSTHLRSSSSASLGVFLPAGLMAPHAERRTIDVLAESGTDLLEIGVPHRAPVLDGPVITSAYHEALGRGTRVRDVVDTVSHAASRASVVVMAYWESVARYGTRLFARDMKSAGAAGVMVVDLPDSVAGTWAAMLTKTGLSSPRLVPPHTADNELDEVCASASGWLYAPAAHEPTGYQGPVDLEGLARSVRRLRRASPLPVVSGIGISTPALARSVAPLVDGVMVGSPIVGALTSAGREAAAALVADFATAVSAPAEDSAHE</sequence>
<dbReference type="InterPro" id="IPR002028">
    <property type="entry name" value="Trp_synthase_suA"/>
</dbReference>
<reference evidence="11" key="1">
    <citation type="journal article" date="2019" name="Int. J. Syst. Evol. Microbiol.">
        <title>The Global Catalogue of Microorganisms (GCM) 10K type strain sequencing project: providing services to taxonomists for standard genome sequencing and annotation.</title>
        <authorList>
            <consortium name="The Broad Institute Genomics Platform"/>
            <consortium name="The Broad Institute Genome Sequencing Center for Infectious Disease"/>
            <person name="Wu L."/>
            <person name="Ma J."/>
        </authorList>
    </citation>
    <scope>NUCLEOTIDE SEQUENCE [LARGE SCALE GENOMIC DNA]</scope>
    <source>
        <strain evidence="11">JCM 4147</strain>
    </source>
</reference>
<evidence type="ECO:0000256" key="4">
    <source>
        <dbReference type="ARBA" id="ARBA00022605"/>
    </source>
</evidence>
<comment type="similarity">
    <text evidence="9">Belongs to the TrpA family.</text>
</comment>
<evidence type="ECO:0000256" key="5">
    <source>
        <dbReference type="ARBA" id="ARBA00022822"/>
    </source>
</evidence>
<dbReference type="EC" id="4.2.1.20" evidence="3"/>
<dbReference type="RefSeq" id="WP_344514750.1">
    <property type="nucleotide sequence ID" value="NZ_BAAATU010000031.1"/>
</dbReference>
<dbReference type="GO" id="GO:0004834">
    <property type="term" value="F:tryptophan synthase activity"/>
    <property type="evidence" value="ECO:0007669"/>
    <property type="project" value="UniProtKB-EC"/>
</dbReference>
<keyword evidence="5" id="KW-0822">Tryptophan biosynthesis</keyword>